<evidence type="ECO:0000259" key="7">
    <source>
        <dbReference type="PROSITE" id="PS50811"/>
    </source>
</evidence>
<proteinExistence type="predicted"/>
<feature type="compositionally biased region" description="Basic and acidic residues" evidence="6">
    <location>
        <begin position="235"/>
        <end position="252"/>
    </location>
</feature>
<dbReference type="Proteomes" id="UP001141552">
    <property type="component" value="Unassembled WGS sequence"/>
</dbReference>
<keyword evidence="9" id="KW-1185">Reference proteome</keyword>
<dbReference type="GO" id="GO:0005634">
    <property type="term" value="C:nucleus"/>
    <property type="evidence" value="ECO:0007669"/>
    <property type="project" value="UniProtKB-SubCell"/>
</dbReference>
<dbReference type="Gene3D" id="2.20.25.80">
    <property type="entry name" value="WRKY domain"/>
    <property type="match status" value="1"/>
</dbReference>
<reference evidence="8" key="2">
    <citation type="journal article" date="2023" name="Plants (Basel)">
        <title>Annotation of the Turnera subulata (Passifloraceae) Draft Genome Reveals the S-Locus Evolved after the Divergence of Turneroideae from Passifloroideae in a Stepwise Manner.</title>
        <authorList>
            <person name="Henning P.M."/>
            <person name="Roalson E.H."/>
            <person name="Mir W."/>
            <person name="McCubbin A.G."/>
            <person name="Shore J.S."/>
        </authorList>
    </citation>
    <scope>NUCLEOTIDE SEQUENCE</scope>
    <source>
        <strain evidence="8">F60SS</strain>
    </source>
</reference>
<keyword evidence="4" id="KW-0804">Transcription</keyword>
<feature type="region of interest" description="Disordered" evidence="6">
    <location>
        <begin position="203"/>
        <end position="339"/>
    </location>
</feature>
<feature type="compositionally biased region" description="Basic and acidic residues" evidence="6">
    <location>
        <begin position="286"/>
        <end position="296"/>
    </location>
</feature>
<feature type="compositionally biased region" description="Polar residues" evidence="6">
    <location>
        <begin position="299"/>
        <end position="316"/>
    </location>
</feature>
<dbReference type="FunFam" id="2.20.25.80:FF:000002">
    <property type="entry name" value="probable WRKY transcription factor 31"/>
    <property type="match status" value="1"/>
</dbReference>
<dbReference type="InterPro" id="IPR044810">
    <property type="entry name" value="WRKY_plant"/>
</dbReference>
<gene>
    <name evidence="8" type="ORF">Tsubulata_044546</name>
</gene>
<evidence type="ECO:0000256" key="3">
    <source>
        <dbReference type="ARBA" id="ARBA00023125"/>
    </source>
</evidence>
<sequence>MDKGWCLALDSDHPINSFNNNTPASVASFLKVRREQYHYNMGDSSTRMFQFPMSLAGREEQPPSPPSSDHRLVVGEVDFFSEDKNRVKVDRDDEDDDDDSKATNVVVKQESSLGEVAPRSNVNTGLHLLTANAGSDQSTVDDGVSSDADQKRSKTELAQLQVELQRMNAENLKLKDMLSQVTNNYSALQMHLVALMQQQQQSNGIESAQEQELIEAKSDEKKPQVVPRQFMDLRPSAETDELSHSSSDERTRSGTPATNTEVVSGRNNAKLEMGSSYDQENNSSFRDGKPNGREESPESESQGWNPNKVQKLNSGNKAAIDHQTTEATMRKARVSVRARSEAPMITDGCQWRKYGQKMAKGNPCPRAYYRCTMAVGCPVRKQVQRCAEDRTILITTYEGNHNHPLPPAAMAMASTTTAAASMLLSGSMSSADGLMNPNLLARAILPCSSSMATISASAPFPTVTLDLTHNPNPLQFQRPPAPFQVPFPTQPQNFASVSSTQLPQVFGQALYNQSKFSGLHLSQELGSNSQLHHQAQHPSQSSTLADTVSAATAAITADPNFTAALAAAISSIIGGANNSGGNNNNSNANNASNRS</sequence>
<dbReference type="SUPFAM" id="SSF118290">
    <property type="entry name" value="WRKY DNA-binding domain"/>
    <property type="match status" value="1"/>
</dbReference>
<feature type="region of interest" description="Disordered" evidence="6">
    <location>
        <begin position="133"/>
        <end position="153"/>
    </location>
</feature>
<keyword evidence="5" id="KW-0539">Nucleus</keyword>
<feature type="region of interest" description="Disordered" evidence="6">
    <location>
        <begin position="574"/>
        <end position="595"/>
    </location>
</feature>
<dbReference type="InterPro" id="IPR036576">
    <property type="entry name" value="WRKY_dom_sf"/>
</dbReference>
<comment type="subcellular location">
    <subcellularLocation>
        <location evidence="1">Nucleus</location>
    </subcellularLocation>
</comment>
<keyword evidence="3" id="KW-0238">DNA-binding</keyword>
<evidence type="ECO:0000256" key="5">
    <source>
        <dbReference type="ARBA" id="ARBA00023242"/>
    </source>
</evidence>
<dbReference type="InterPro" id="IPR003657">
    <property type="entry name" value="WRKY_dom"/>
</dbReference>
<dbReference type="PANTHER" id="PTHR31429:SF106">
    <property type="entry name" value="WRKY TRANSCRIPTION FACTOR 31-RELATED"/>
    <property type="match status" value="1"/>
</dbReference>
<organism evidence="8 9">
    <name type="scientific">Turnera subulata</name>
    <dbReference type="NCBI Taxonomy" id="218843"/>
    <lineage>
        <taxon>Eukaryota</taxon>
        <taxon>Viridiplantae</taxon>
        <taxon>Streptophyta</taxon>
        <taxon>Embryophyta</taxon>
        <taxon>Tracheophyta</taxon>
        <taxon>Spermatophyta</taxon>
        <taxon>Magnoliopsida</taxon>
        <taxon>eudicotyledons</taxon>
        <taxon>Gunneridae</taxon>
        <taxon>Pentapetalae</taxon>
        <taxon>rosids</taxon>
        <taxon>fabids</taxon>
        <taxon>Malpighiales</taxon>
        <taxon>Passifloraceae</taxon>
        <taxon>Turnera</taxon>
    </lineage>
</organism>
<dbReference type="SMART" id="SM00774">
    <property type="entry name" value="WRKY"/>
    <property type="match status" value="1"/>
</dbReference>
<evidence type="ECO:0000256" key="6">
    <source>
        <dbReference type="SAM" id="MobiDB-lite"/>
    </source>
</evidence>
<name>A0A9Q0J1L2_9ROSI</name>
<protein>
    <recommendedName>
        <fullName evidence="7">WRKY domain-containing protein</fullName>
    </recommendedName>
</protein>
<dbReference type="GO" id="GO:0043565">
    <property type="term" value="F:sequence-specific DNA binding"/>
    <property type="evidence" value="ECO:0007669"/>
    <property type="project" value="InterPro"/>
</dbReference>
<evidence type="ECO:0000256" key="1">
    <source>
        <dbReference type="ARBA" id="ARBA00004123"/>
    </source>
</evidence>
<dbReference type="Pfam" id="PF03106">
    <property type="entry name" value="WRKY"/>
    <property type="match status" value="1"/>
</dbReference>
<reference evidence="8" key="1">
    <citation type="submission" date="2022-02" db="EMBL/GenBank/DDBJ databases">
        <authorList>
            <person name="Henning P.M."/>
            <person name="McCubbin A.G."/>
            <person name="Shore J.S."/>
        </authorList>
    </citation>
    <scope>NUCLEOTIDE SEQUENCE</scope>
    <source>
        <strain evidence="8">F60SS</strain>
        <tissue evidence="8">Leaves</tissue>
    </source>
</reference>
<feature type="compositionally biased region" description="Polar residues" evidence="6">
    <location>
        <begin position="253"/>
        <end position="267"/>
    </location>
</feature>
<feature type="compositionally biased region" description="Basic and acidic residues" evidence="6">
    <location>
        <begin position="214"/>
        <end position="223"/>
    </location>
</feature>
<evidence type="ECO:0000256" key="4">
    <source>
        <dbReference type="ARBA" id="ARBA00023163"/>
    </source>
</evidence>
<dbReference type="EMBL" id="JAKUCV010006717">
    <property type="protein sequence ID" value="KAJ4826246.1"/>
    <property type="molecule type" value="Genomic_DNA"/>
</dbReference>
<comment type="caution">
    <text evidence="8">The sequence shown here is derived from an EMBL/GenBank/DDBJ whole genome shotgun (WGS) entry which is preliminary data.</text>
</comment>
<dbReference type="PANTHER" id="PTHR31429">
    <property type="entry name" value="WRKY TRANSCRIPTION FACTOR 36-RELATED"/>
    <property type="match status" value="1"/>
</dbReference>
<feature type="domain" description="WRKY" evidence="7">
    <location>
        <begin position="340"/>
        <end position="406"/>
    </location>
</feature>
<evidence type="ECO:0000313" key="8">
    <source>
        <dbReference type="EMBL" id="KAJ4826246.1"/>
    </source>
</evidence>
<keyword evidence="2" id="KW-0805">Transcription regulation</keyword>
<dbReference type="OrthoDB" id="2020995at2759"/>
<evidence type="ECO:0000256" key="2">
    <source>
        <dbReference type="ARBA" id="ARBA00023015"/>
    </source>
</evidence>
<feature type="compositionally biased region" description="Polar residues" evidence="6">
    <location>
        <begin position="276"/>
        <end position="285"/>
    </location>
</feature>
<evidence type="ECO:0000313" key="9">
    <source>
        <dbReference type="Proteomes" id="UP001141552"/>
    </source>
</evidence>
<dbReference type="PROSITE" id="PS50811">
    <property type="entry name" value="WRKY"/>
    <property type="match status" value="1"/>
</dbReference>
<dbReference type="GO" id="GO:0003700">
    <property type="term" value="F:DNA-binding transcription factor activity"/>
    <property type="evidence" value="ECO:0007669"/>
    <property type="project" value="InterPro"/>
</dbReference>
<accession>A0A9Q0J1L2</accession>
<dbReference type="AlphaFoldDB" id="A0A9Q0J1L2"/>